<dbReference type="InterPro" id="IPR030678">
    <property type="entry name" value="Peptide/Ni-bd"/>
</dbReference>
<comment type="subcellular location">
    <subcellularLocation>
        <location evidence="1">Periplasm</location>
    </subcellularLocation>
</comment>
<dbReference type="SUPFAM" id="SSF53850">
    <property type="entry name" value="Periplasmic binding protein-like II"/>
    <property type="match status" value="1"/>
</dbReference>
<comment type="similarity">
    <text evidence="2">Belongs to the bacterial solute-binding protein 5 family.</text>
</comment>
<dbReference type="Pfam" id="PF00496">
    <property type="entry name" value="SBP_bac_5"/>
    <property type="match status" value="1"/>
</dbReference>
<protein>
    <submittedName>
        <fullName evidence="5">EppA</fullName>
    </submittedName>
</protein>
<feature type="chain" id="PRO_5004325414" evidence="3">
    <location>
        <begin position="27"/>
        <end position="593"/>
    </location>
</feature>
<dbReference type="GO" id="GO:0030288">
    <property type="term" value="C:outer membrane-bounded periplasmic space"/>
    <property type="evidence" value="ECO:0007669"/>
    <property type="project" value="UniProtKB-ARBA"/>
</dbReference>
<evidence type="ECO:0000259" key="4">
    <source>
        <dbReference type="Pfam" id="PF00496"/>
    </source>
</evidence>
<dbReference type="PIRSF" id="PIRSF002741">
    <property type="entry name" value="MppA"/>
    <property type="match status" value="1"/>
</dbReference>
<dbReference type="TCDB" id="3.A.1.5.23">
    <property type="family name" value="the atp-binding cassette (abc) superfamily"/>
</dbReference>
<dbReference type="GO" id="GO:1904680">
    <property type="term" value="F:peptide transmembrane transporter activity"/>
    <property type="evidence" value="ECO:0007669"/>
    <property type="project" value="TreeGrafter"/>
</dbReference>
<dbReference type="GO" id="GO:0043190">
    <property type="term" value="C:ATP-binding cassette (ABC) transporter complex"/>
    <property type="evidence" value="ECO:0007669"/>
    <property type="project" value="InterPro"/>
</dbReference>
<dbReference type="GO" id="GO:0015833">
    <property type="term" value="P:peptide transport"/>
    <property type="evidence" value="ECO:0007669"/>
    <property type="project" value="TreeGrafter"/>
</dbReference>
<dbReference type="PANTHER" id="PTHR30290:SF65">
    <property type="entry name" value="MONOACYL PHOSPHATIDYLINOSITOL TETRAMANNOSIDE-BINDING PROTEIN LPQW-RELATED"/>
    <property type="match status" value="1"/>
</dbReference>
<name>Q9F9T7_9PROT</name>
<dbReference type="InterPro" id="IPR039424">
    <property type="entry name" value="SBP_5"/>
</dbReference>
<dbReference type="Gene3D" id="3.40.190.10">
    <property type="entry name" value="Periplasmic binding protein-like II"/>
    <property type="match status" value="1"/>
</dbReference>
<sequence>MNIRLHGLTTILSALVVLTAPTAVLAQDNLVTGELITTVNSGTPGKGGEVTFAVTRDITNWNVTSALGNNAVVRTVTLPIVPSAFMVQPDFTLKMNTDLLESAELTSTDPQTVVYRIREDAVWSDGVPITGDDFIYFWKTQNRRDCPECLINASYGHDFIETLEQDETGKVVTATFSEPFLGWQGLFMFLYPAHLAEKHGDIAESYNNFLSNEVPAWSGGPYMVESFDPGQLVTLVPNPKWYGEKGPYLDKLKFRIITDSTQQLTALENGEVDVIYPQGATQDMVEQAAGLDYLGIDFQMNPSANWYFMGLNSKAGPMSDIALRKAVLTAIDAGDLKAKTADPYLRNWPHMGSVMFLPNQAGYADRRGARGYGTGDVEKAKGILSEAGYKLSGGSLLDPSGKPVSTLRLSFPPGYPAANDMARLITGYIAPLGLKTDLLTGPNATADYLLSGNFDLHLNYFSQQVFPAVKAGQIFLRDTRQNYFGFNDPKIEEIIGKAAAASSIEESAAILSEADELAMDYAALFPIYQLPTALIYKEAILNLRDNPNQLGPAYNTARMGFSGVNGRKGPGSFRHDGPFTQIVPPMIFQAAGS</sequence>
<evidence type="ECO:0000313" key="5">
    <source>
        <dbReference type="EMBL" id="AAG09257.1"/>
    </source>
</evidence>
<keyword evidence="3" id="KW-0732">Signal</keyword>
<dbReference type="CDD" id="cd08501">
    <property type="entry name" value="PBP2_Lpqw"/>
    <property type="match status" value="1"/>
</dbReference>
<dbReference type="EMBL" id="AF176664">
    <property type="protein sequence ID" value="AAG09257.1"/>
    <property type="molecule type" value="Genomic_DNA"/>
</dbReference>
<gene>
    <name evidence="5" type="primary">eppA</name>
</gene>
<dbReference type="Gene3D" id="3.10.105.10">
    <property type="entry name" value="Dipeptide-binding Protein, Domain 3"/>
    <property type="match status" value="1"/>
</dbReference>
<reference evidence="5" key="2">
    <citation type="journal article" date="2001" name="Appl. Environ. Microbiol.">
        <title>Identification, purification, and characterization of iminodiacetate oxidase from the EDTA-degrading bacterium BNC1.</title>
        <authorList>
            <person name="Liu Y."/>
            <person name="Louie T.M."/>
            <person name="Payne J."/>
            <person name="Bohuslavek J."/>
            <person name="Bolton H.Jr."/>
            <person name="Xun L."/>
        </authorList>
    </citation>
    <scope>NUCLEOTIDE SEQUENCE</scope>
    <source>
        <strain evidence="5">BNC1</strain>
    </source>
</reference>
<feature type="signal peptide" evidence="3">
    <location>
        <begin position="1"/>
        <end position="26"/>
    </location>
</feature>
<reference evidence="5" key="1">
    <citation type="journal article" date="2001" name="Appl. Environ. Microbiol.">
        <title>Cloning, sequencing, and characterization of a gene cluster involved in EDTA degradation from the bacterium BNC1.</title>
        <authorList>
            <person name="Bohuslavek J."/>
            <person name="Payne J.W."/>
            <person name="Liu Y."/>
            <person name="Bolton H.Jr."/>
            <person name="Xun L."/>
        </authorList>
    </citation>
    <scope>NUCLEOTIDE SEQUENCE</scope>
    <source>
        <strain evidence="5">BNC1</strain>
    </source>
</reference>
<accession>Q9F9T7</accession>
<dbReference type="PANTHER" id="PTHR30290">
    <property type="entry name" value="PERIPLASMIC BINDING COMPONENT OF ABC TRANSPORTER"/>
    <property type="match status" value="1"/>
</dbReference>
<dbReference type="InterPro" id="IPR000914">
    <property type="entry name" value="SBP_5_dom"/>
</dbReference>
<evidence type="ECO:0000256" key="1">
    <source>
        <dbReference type="ARBA" id="ARBA00004418"/>
    </source>
</evidence>
<proteinExistence type="inferred from homology"/>
<evidence type="ECO:0000256" key="2">
    <source>
        <dbReference type="ARBA" id="ARBA00005695"/>
    </source>
</evidence>
<dbReference type="Gene3D" id="3.90.76.10">
    <property type="entry name" value="Dipeptide-binding Protein, Domain 1"/>
    <property type="match status" value="1"/>
</dbReference>
<feature type="domain" description="Solute-binding protein family 5" evidence="4">
    <location>
        <begin position="96"/>
        <end position="480"/>
    </location>
</feature>
<organism evidence="5">
    <name type="scientific">EDTA-degrading bacterium BNC1</name>
    <dbReference type="NCBI Taxonomy" id="85561"/>
    <lineage>
        <taxon>Bacteria</taxon>
        <taxon>Pseudomonadati</taxon>
        <taxon>Pseudomonadota</taxon>
        <taxon>Alphaproteobacteria</taxon>
    </lineage>
</organism>
<evidence type="ECO:0000256" key="3">
    <source>
        <dbReference type="SAM" id="SignalP"/>
    </source>
</evidence>
<dbReference type="AlphaFoldDB" id="Q9F9T7"/>